<dbReference type="Proteomes" id="UP001210231">
    <property type="component" value="Unassembled WGS sequence"/>
</dbReference>
<feature type="transmembrane region" description="Helical" evidence="1">
    <location>
        <begin position="164"/>
        <end position="184"/>
    </location>
</feature>
<keyword evidence="1" id="KW-1133">Transmembrane helix</keyword>
<keyword evidence="1" id="KW-0812">Transmembrane</keyword>
<dbReference type="EMBL" id="JAQGEF010000012">
    <property type="protein sequence ID" value="MDA3615420.1"/>
    <property type="molecule type" value="Genomic_DNA"/>
</dbReference>
<feature type="transmembrane region" description="Helical" evidence="1">
    <location>
        <begin position="106"/>
        <end position="127"/>
    </location>
</feature>
<accession>A0ABT4UKY2</accession>
<proteinExistence type="predicted"/>
<evidence type="ECO:0000313" key="2">
    <source>
        <dbReference type="EMBL" id="MDA3615420.1"/>
    </source>
</evidence>
<evidence type="ECO:0000256" key="1">
    <source>
        <dbReference type="SAM" id="Phobius"/>
    </source>
</evidence>
<sequence>MEKKYKILILFFVMVVVISLSGFMNTYLKYFPDTQKFPLLIHIHFAAFLSWFAMILIQPILIKQKRYALHRKIGRLSYFIAPVIVITILLLVKAQVQRELSVPENSAPVTALIGLLDVVSFSLYYTIAMINKQNTRWHVAFLIAASLIVLNPGMSRLFNQLQPGLGLLAAIILPFIVPLIIIFFEKIKLNRPVFKNPYFIFLCGWSLEIVLFITIPNTEYWKSFVVNTMKLF</sequence>
<organism evidence="2 3">
    <name type="scientific">Polluticaenibacter yanchengensis</name>
    <dbReference type="NCBI Taxonomy" id="3014562"/>
    <lineage>
        <taxon>Bacteria</taxon>
        <taxon>Pseudomonadati</taxon>
        <taxon>Bacteroidota</taxon>
        <taxon>Chitinophagia</taxon>
        <taxon>Chitinophagales</taxon>
        <taxon>Chitinophagaceae</taxon>
        <taxon>Polluticaenibacter</taxon>
    </lineage>
</organism>
<feature type="transmembrane region" description="Helical" evidence="1">
    <location>
        <begin position="196"/>
        <end position="215"/>
    </location>
</feature>
<feature type="transmembrane region" description="Helical" evidence="1">
    <location>
        <begin position="73"/>
        <end position="94"/>
    </location>
</feature>
<keyword evidence="1" id="KW-0472">Membrane</keyword>
<protein>
    <recommendedName>
        <fullName evidence="4">DUF2306 domain-containing protein</fullName>
    </recommendedName>
</protein>
<evidence type="ECO:0000313" key="3">
    <source>
        <dbReference type="Proteomes" id="UP001210231"/>
    </source>
</evidence>
<reference evidence="2 3" key="1">
    <citation type="submission" date="2022-12" db="EMBL/GenBank/DDBJ databases">
        <title>Chitinophagaceae gen. sp. nov., a new member of the family Chitinophagaceae, isolated from soil in a chemical factory.</title>
        <authorList>
            <person name="Ke Z."/>
        </authorList>
    </citation>
    <scope>NUCLEOTIDE SEQUENCE [LARGE SCALE GENOMIC DNA]</scope>
    <source>
        <strain evidence="2 3">LY-5</strain>
    </source>
</reference>
<feature type="transmembrane region" description="Helical" evidence="1">
    <location>
        <begin position="39"/>
        <end position="61"/>
    </location>
</feature>
<keyword evidence="3" id="KW-1185">Reference proteome</keyword>
<feature type="transmembrane region" description="Helical" evidence="1">
    <location>
        <begin position="139"/>
        <end position="158"/>
    </location>
</feature>
<dbReference type="RefSeq" id="WP_407031746.1">
    <property type="nucleotide sequence ID" value="NZ_JAQGEF010000012.1"/>
</dbReference>
<evidence type="ECO:0008006" key="4">
    <source>
        <dbReference type="Google" id="ProtNLM"/>
    </source>
</evidence>
<feature type="transmembrane region" description="Helical" evidence="1">
    <location>
        <begin position="7"/>
        <end position="27"/>
    </location>
</feature>
<gene>
    <name evidence="2" type="ORF">O3P16_11425</name>
</gene>
<name>A0ABT4UKY2_9BACT</name>
<comment type="caution">
    <text evidence="2">The sequence shown here is derived from an EMBL/GenBank/DDBJ whole genome shotgun (WGS) entry which is preliminary data.</text>
</comment>